<dbReference type="GO" id="GO:0036054">
    <property type="term" value="F:protein-malonyllysine demalonylase activity"/>
    <property type="evidence" value="ECO:0007669"/>
    <property type="project" value="InterPro"/>
</dbReference>
<keyword evidence="3 4" id="KW-0862">Zinc</keyword>
<feature type="binding site" evidence="3">
    <location>
        <position position="230"/>
    </location>
    <ligand>
        <name>NAD(+)</name>
        <dbReference type="ChEBI" id="CHEBI:57540"/>
    </ligand>
</feature>
<evidence type="ECO:0000259" key="5">
    <source>
        <dbReference type="PROSITE" id="PS50305"/>
    </source>
</evidence>
<dbReference type="GO" id="GO:0070403">
    <property type="term" value="F:NAD+ binding"/>
    <property type="evidence" value="ECO:0007669"/>
    <property type="project" value="UniProtKB-UniRule"/>
</dbReference>
<feature type="binding site" evidence="3 4">
    <location>
        <position position="126"/>
    </location>
    <ligand>
        <name>Zn(2+)</name>
        <dbReference type="ChEBI" id="CHEBI:29105"/>
    </ligand>
</feature>
<gene>
    <name evidence="3" type="primary">cobB</name>
    <name evidence="6" type="ORF">ENW50_04270</name>
</gene>
<keyword evidence="2 3" id="KW-0520">NAD</keyword>
<comment type="catalytic activity">
    <reaction evidence="3">
        <text>N(6)-acetyl-L-lysyl-[protein] + NAD(+) + H2O = 2''-O-acetyl-ADP-D-ribose + nicotinamide + L-lysyl-[protein]</text>
        <dbReference type="Rhea" id="RHEA:43636"/>
        <dbReference type="Rhea" id="RHEA-COMP:9752"/>
        <dbReference type="Rhea" id="RHEA-COMP:10731"/>
        <dbReference type="ChEBI" id="CHEBI:15377"/>
        <dbReference type="ChEBI" id="CHEBI:17154"/>
        <dbReference type="ChEBI" id="CHEBI:29969"/>
        <dbReference type="ChEBI" id="CHEBI:57540"/>
        <dbReference type="ChEBI" id="CHEBI:61930"/>
        <dbReference type="ChEBI" id="CHEBI:83767"/>
        <dbReference type="EC" id="2.3.1.286"/>
    </reaction>
</comment>
<comment type="catalytic activity">
    <reaction evidence="3">
        <text>N(6)-succinyl-L-lysyl-[protein] + NAD(+) + H2O = 2''-O-succinyl-ADP-D-ribose + nicotinamide + L-lysyl-[protein]</text>
        <dbReference type="Rhea" id="RHEA:47668"/>
        <dbReference type="Rhea" id="RHEA-COMP:9752"/>
        <dbReference type="Rhea" id="RHEA-COMP:11877"/>
        <dbReference type="ChEBI" id="CHEBI:15377"/>
        <dbReference type="ChEBI" id="CHEBI:17154"/>
        <dbReference type="ChEBI" id="CHEBI:29969"/>
        <dbReference type="ChEBI" id="CHEBI:57540"/>
        <dbReference type="ChEBI" id="CHEBI:87830"/>
        <dbReference type="ChEBI" id="CHEBI:87832"/>
    </reaction>
</comment>
<dbReference type="InterPro" id="IPR026591">
    <property type="entry name" value="Sirtuin_cat_small_dom_sf"/>
</dbReference>
<dbReference type="GO" id="GO:0017136">
    <property type="term" value="F:histone deacetylase activity, NAD-dependent"/>
    <property type="evidence" value="ECO:0007669"/>
    <property type="project" value="TreeGrafter"/>
</dbReference>
<feature type="binding site" evidence="3 4">
    <location>
        <position position="148"/>
    </location>
    <ligand>
        <name>Zn(2+)</name>
        <dbReference type="ChEBI" id="CHEBI:29105"/>
    </ligand>
</feature>
<dbReference type="PANTHER" id="PTHR11085:SF4">
    <property type="entry name" value="NAD-DEPENDENT PROTEIN DEACYLASE"/>
    <property type="match status" value="1"/>
</dbReference>
<feature type="binding site" evidence="3">
    <location>
        <position position="68"/>
    </location>
    <ligand>
        <name>substrate</name>
    </ligand>
</feature>
<comment type="function">
    <text evidence="3">NAD-dependent lysine deacetylase and desuccinylase that specifically removes acetyl and succinyl groups on target proteins. Modulates the activities of several proteins which are inactive in their acylated form.</text>
</comment>
<comment type="caution">
    <text evidence="3">Lacks conserved residue(s) required for the propagation of feature annotation.</text>
</comment>
<dbReference type="PROSITE" id="PS50305">
    <property type="entry name" value="SIRTUIN"/>
    <property type="match status" value="1"/>
</dbReference>
<comment type="cofactor">
    <cofactor evidence="3">
        <name>Zn(2+)</name>
        <dbReference type="ChEBI" id="CHEBI:29105"/>
    </cofactor>
    <text evidence="3">Binds 1 zinc ion per subunit.</text>
</comment>
<reference evidence="6" key="1">
    <citation type="journal article" date="2020" name="mSystems">
        <title>Genome- and Community-Level Interaction Insights into Carbon Utilization and Element Cycling Functions of Hydrothermarchaeota in Hydrothermal Sediment.</title>
        <authorList>
            <person name="Zhou Z."/>
            <person name="Liu Y."/>
            <person name="Xu W."/>
            <person name="Pan J."/>
            <person name="Luo Z.H."/>
            <person name="Li M."/>
        </authorList>
    </citation>
    <scope>NUCLEOTIDE SEQUENCE [LARGE SCALE GENOMIC DNA]</scope>
    <source>
        <strain evidence="6">SpSt-855</strain>
    </source>
</reference>
<feature type="domain" description="Deacetylase sirtuin-type" evidence="5">
    <location>
        <begin position="1"/>
        <end position="244"/>
    </location>
</feature>
<dbReference type="Gene3D" id="3.30.1600.10">
    <property type="entry name" value="SIR2/SIRT2 'Small Domain"/>
    <property type="match status" value="1"/>
</dbReference>
<organism evidence="6">
    <name type="scientific">Acidobacterium capsulatum</name>
    <dbReference type="NCBI Taxonomy" id="33075"/>
    <lineage>
        <taxon>Bacteria</taxon>
        <taxon>Pseudomonadati</taxon>
        <taxon>Acidobacteriota</taxon>
        <taxon>Terriglobia</taxon>
        <taxon>Terriglobales</taxon>
        <taxon>Acidobacteriaceae</taxon>
        <taxon>Acidobacterium</taxon>
    </lineage>
</organism>
<feature type="binding site" evidence="3 4">
    <location>
        <position position="129"/>
    </location>
    <ligand>
        <name>Zn(2+)</name>
        <dbReference type="ChEBI" id="CHEBI:29105"/>
    </ligand>
</feature>
<dbReference type="CDD" id="cd01412">
    <property type="entry name" value="SIRT5_Af1_CobB"/>
    <property type="match status" value="1"/>
</dbReference>
<dbReference type="EMBL" id="DTKL01000020">
    <property type="protein sequence ID" value="HGY93891.1"/>
    <property type="molecule type" value="Genomic_DNA"/>
</dbReference>
<proteinExistence type="inferred from homology"/>
<dbReference type="InterPro" id="IPR050134">
    <property type="entry name" value="NAD-dep_sirtuin_deacylases"/>
</dbReference>
<comment type="subcellular location">
    <subcellularLocation>
        <location evidence="3">Cytoplasm</location>
    </subcellularLocation>
</comment>
<dbReference type="NCBIfam" id="NF001753">
    <property type="entry name" value="PRK00481.1-3"/>
    <property type="match status" value="1"/>
</dbReference>
<keyword evidence="3 4" id="KW-0479">Metal-binding</keyword>
<sequence>MTQDNRDMQLSASDRLFVLTGAGISAESGLATFRGSDGLWNGHRVEEVATPEAWAENPELVWRFYSMRRRDALAAQPNAAHVALARLEERMGERFYLCTQNVDDLHERAGSRRVHHMHGTLFCSRCVRCQQPFADARFYESATDLPVCERCGSAVRPHIVWFGEVPLDMDGIYRELEQATVLLVVGTSGSVYPAAGLVQVARQRGIATMYVGPERPLNAQAFDEIRLGTAVEVLPGLVGEAGAHLNTPEG</sequence>
<evidence type="ECO:0000256" key="3">
    <source>
        <dbReference type="HAMAP-Rule" id="MF_01121"/>
    </source>
</evidence>
<keyword evidence="1" id="KW-0808">Transferase</keyword>
<dbReference type="HAMAP" id="MF_01121">
    <property type="entry name" value="Sirtuin_ClassIII"/>
    <property type="match status" value="1"/>
</dbReference>
<dbReference type="GO" id="GO:0008270">
    <property type="term" value="F:zinc ion binding"/>
    <property type="evidence" value="ECO:0007669"/>
    <property type="project" value="UniProtKB-UniRule"/>
</dbReference>
<protein>
    <recommendedName>
        <fullName evidence="3">NAD-dependent protein deacylase</fullName>
        <ecNumber evidence="3">2.3.1.286</ecNumber>
    </recommendedName>
    <alternativeName>
        <fullName evidence="3">Regulatory protein SIR2 homolog</fullName>
    </alternativeName>
</protein>
<dbReference type="SUPFAM" id="SSF52467">
    <property type="entry name" value="DHS-like NAD/FAD-binding domain"/>
    <property type="match status" value="1"/>
</dbReference>
<feature type="binding site" evidence="3">
    <location>
        <begin position="186"/>
        <end position="188"/>
    </location>
    <ligand>
        <name>NAD(+)</name>
        <dbReference type="ChEBI" id="CHEBI:57540"/>
    </ligand>
</feature>
<dbReference type="AlphaFoldDB" id="A0A7V4XRZ7"/>
<feature type="binding site" evidence="3">
    <location>
        <position position="65"/>
    </location>
    <ligand>
        <name>substrate</name>
    </ligand>
</feature>
<dbReference type="InterPro" id="IPR027546">
    <property type="entry name" value="Sirtuin_class_III"/>
</dbReference>
<comment type="caution">
    <text evidence="6">The sequence shown here is derived from an EMBL/GenBank/DDBJ whole genome shotgun (WGS) entry which is preliminary data.</text>
</comment>
<evidence type="ECO:0000256" key="4">
    <source>
        <dbReference type="PROSITE-ProRule" id="PRU00236"/>
    </source>
</evidence>
<dbReference type="InterPro" id="IPR003000">
    <property type="entry name" value="Sirtuin"/>
</dbReference>
<dbReference type="InterPro" id="IPR029035">
    <property type="entry name" value="DHS-like_NAD/FAD-binding_dom"/>
</dbReference>
<dbReference type="Pfam" id="PF02146">
    <property type="entry name" value="SIR2"/>
    <property type="match status" value="1"/>
</dbReference>
<evidence type="ECO:0000256" key="1">
    <source>
        <dbReference type="ARBA" id="ARBA00022679"/>
    </source>
</evidence>
<comment type="domain">
    <text evidence="3">2 residues (Tyr-65 and Arg-68) present in a large hydrophobic pocket are probably involved in substrate specificity. They are important for desuccinylation activity, but dispensable for deacetylation activity.</text>
</comment>
<dbReference type="InterPro" id="IPR026590">
    <property type="entry name" value="Ssirtuin_cat_dom"/>
</dbReference>
<dbReference type="GO" id="GO:0036055">
    <property type="term" value="F:protein-succinyllysine desuccinylase activity"/>
    <property type="evidence" value="ECO:0007669"/>
    <property type="project" value="UniProtKB-UniRule"/>
</dbReference>
<feature type="binding site" evidence="3 4">
    <location>
        <position position="151"/>
    </location>
    <ligand>
        <name>Zn(2+)</name>
        <dbReference type="ChEBI" id="CHEBI:29105"/>
    </ligand>
</feature>
<comment type="similarity">
    <text evidence="3">Belongs to the sirtuin family. Class III subfamily.</text>
</comment>
<keyword evidence="3" id="KW-0963">Cytoplasm</keyword>
<feature type="active site" description="Proton acceptor" evidence="3 4">
    <location>
        <position position="118"/>
    </location>
</feature>
<dbReference type="EC" id="2.3.1.286" evidence="3"/>
<dbReference type="Gene3D" id="3.40.50.1220">
    <property type="entry name" value="TPP-binding domain"/>
    <property type="match status" value="1"/>
</dbReference>
<accession>A0A7V4XRZ7</accession>
<dbReference type="PANTHER" id="PTHR11085">
    <property type="entry name" value="NAD-DEPENDENT PROTEIN DEACYLASE SIRTUIN-5, MITOCHONDRIAL-RELATED"/>
    <property type="match status" value="1"/>
</dbReference>
<evidence type="ECO:0000313" key="6">
    <source>
        <dbReference type="EMBL" id="HGY93891.1"/>
    </source>
</evidence>
<evidence type="ECO:0000256" key="2">
    <source>
        <dbReference type="ARBA" id="ARBA00023027"/>
    </source>
</evidence>
<dbReference type="GO" id="GO:0005737">
    <property type="term" value="C:cytoplasm"/>
    <property type="evidence" value="ECO:0007669"/>
    <property type="project" value="UniProtKB-SubCell"/>
</dbReference>
<feature type="binding site" evidence="3">
    <location>
        <begin position="21"/>
        <end position="40"/>
    </location>
    <ligand>
        <name>NAD(+)</name>
        <dbReference type="ChEBI" id="CHEBI:57540"/>
    </ligand>
</feature>
<name>A0A7V4XRZ7_9BACT</name>
<feature type="binding site" evidence="3">
    <location>
        <begin position="100"/>
        <end position="103"/>
    </location>
    <ligand>
        <name>NAD(+)</name>
        <dbReference type="ChEBI" id="CHEBI:57540"/>
    </ligand>
</feature>